<organism evidence="2 3">
    <name type="scientific">Candidatus Yanofskybacteria bacterium RIFCSPHIGHO2_02_FULL_41_11</name>
    <dbReference type="NCBI Taxonomy" id="1802675"/>
    <lineage>
        <taxon>Bacteria</taxon>
        <taxon>Candidatus Yanofskyibacteriota</taxon>
    </lineage>
</organism>
<evidence type="ECO:0000256" key="1">
    <source>
        <dbReference type="SAM" id="MobiDB-lite"/>
    </source>
</evidence>
<feature type="region of interest" description="Disordered" evidence="1">
    <location>
        <begin position="47"/>
        <end position="66"/>
    </location>
</feature>
<accession>A0A1F8FAN9</accession>
<dbReference type="EMBL" id="MGJP01000013">
    <property type="protein sequence ID" value="OGN10215.1"/>
    <property type="molecule type" value="Genomic_DNA"/>
</dbReference>
<comment type="caution">
    <text evidence="2">The sequence shown here is derived from an EMBL/GenBank/DDBJ whole genome shotgun (WGS) entry which is preliminary data.</text>
</comment>
<evidence type="ECO:0000313" key="3">
    <source>
        <dbReference type="Proteomes" id="UP000177167"/>
    </source>
</evidence>
<name>A0A1F8FAN9_9BACT</name>
<reference evidence="2 3" key="1">
    <citation type="journal article" date="2016" name="Nat. Commun.">
        <title>Thousands of microbial genomes shed light on interconnected biogeochemical processes in an aquifer system.</title>
        <authorList>
            <person name="Anantharaman K."/>
            <person name="Brown C.T."/>
            <person name="Hug L.A."/>
            <person name="Sharon I."/>
            <person name="Castelle C.J."/>
            <person name="Probst A.J."/>
            <person name="Thomas B.C."/>
            <person name="Singh A."/>
            <person name="Wilkins M.J."/>
            <person name="Karaoz U."/>
            <person name="Brodie E.L."/>
            <person name="Williams K.H."/>
            <person name="Hubbard S.S."/>
            <person name="Banfield J.F."/>
        </authorList>
    </citation>
    <scope>NUCLEOTIDE SEQUENCE [LARGE SCALE GENOMIC DNA]</scope>
</reference>
<dbReference type="AlphaFoldDB" id="A0A1F8FAN9"/>
<evidence type="ECO:0000313" key="2">
    <source>
        <dbReference type="EMBL" id="OGN10215.1"/>
    </source>
</evidence>
<gene>
    <name evidence="2" type="ORF">A3J46_05935</name>
</gene>
<protein>
    <submittedName>
        <fullName evidence="2">Uncharacterized protein</fullName>
    </submittedName>
</protein>
<proteinExistence type="predicted"/>
<sequence>MAKGKSQKYPCERGCGFLVFGGKRRHEEGQCPKKGITGVMGNKQMLDSRQHAPMAATTAPGTVANS</sequence>
<dbReference type="Proteomes" id="UP000177167">
    <property type="component" value="Unassembled WGS sequence"/>
</dbReference>